<dbReference type="RefSeq" id="WP_131555384.1">
    <property type="nucleotide sequence ID" value="NZ_JJMU01000067.1"/>
</dbReference>
<proteinExistence type="predicted"/>
<dbReference type="PATRIC" id="fig|1229276.3.peg.3869"/>
<organism evidence="1 2">
    <name type="scientific">Sphingobacterium deserti</name>
    <dbReference type="NCBI Taxonomy" id="1229276"/>
    <lineage>
        <taxon>Bacteria</taxon>
        <taxon>Pseudomonadati</taxon>
        <taxon>Bacteroidota</taxon>
        <taxon>Sphingobacteriia</taxon>
        <taxon>Sphingobacteriales</taxon>
        <taxon>Sphingobacteriaceae</taxon>
        <taxon>Sphingobacterium</taxon>
    </lineage>
</organism>
<reference evidence="2" key="1">
    <citation type="submission" date="2014-04" db="EMBL/GenBank/DDBJ databases">
        <title>Whole-Genome optical mapping and complete genome sequence of Sphingobacterium deserti sp. nov., a new spaces isolated from desert in the west of China.</title>
        <authorList>
            <person name="Teng C."/>
            <person name="Zhou Z."/>
            <person name="Li X."/>
            <person name="Chen M."/>
            <person name="Lin M."/>
            <person name="Wang L."/>
            <person name="Su S."/>
            <person name="Zhang C."/>
            <person name="Zhang W."/>
        </authorList>
    </citation>
    <scope>NUCLEOTIDE SEQUENCE [LARGE SCALE GENOMIC DNA]</scope>
    <source>
        <strain evidence="2">ACCC05744</strain>
    </source>
</reference>
<dbReference type="AlphaFoldDB" id="A0A0B8T633"/>
<sequence length="348" mass="38658">MKYHTPYLLFCSVLLLCLSCKKDSDNNHDFDIDSRLHIVGREDYVATYWHAGNVYRLGKSQVSSDANSLYISGNDVYIVGYEMSSRGKYTAMLWKNNLPNWLTDGNEDAMANGVAVVNSDVYVVGQRKLPNNDNWIATLWKNGEPISLSDPTITNANAYDIAVVGTDVYVIGESRILSDLSSKHVYWKNGELSYLSNNEVGSGNQSITSSGNQVYMMWCGAYNSFGDSRVYYRDLVGSAKLLTDSPDDTRGEDIKVNGTDIYIAGWISNAQKNLQAAYWKNGNQTLVGPENASSFGMAIALSGNDIFVAGYVSVADKRSRAVYWKNGDITYLSDGQYDALVRRIWITP</sequence>
<protein>
    <submittedName>
        <fullName evidence="1">Uncharacterized protein</fullName>
    </submittedName>
</protein>
<comment type="caution">
    <text evidence="1">The sequence shown here is derived from an EMBL/GenBank/DDBJ whole genome shotgun (WGS) entry which is preliminary data.</text>
</comment>
<gene>
    <name evidence="1" type="ORF">DI53_3740</name>
</gene>
<dbReference type="EMBL" id="JJMU01000067">
    <property type="protein sequence ID" value="KGE12475.1"/>
    <property type="molecule type" value="Genomic_DNA"/>
</dbReference>
<evidence type="ECO:0000313" key="2">
    <source>
        <dbReference type="Proteomes" id="UP000031802"/>
    </source>
</evidence>
<dbReference type="OrthoDB" id="708305at2"/>
<name>A0A0B8T633_9SPHI</name>
<keyword evidence="2" id="KW-1185">Reference proteome</keyword>
<reference evidence="1 2" key="2">
    <citation type="journal article" date="2015" name="PLoS ONE">
        <title>Whole-Genome Optical Mapping and Finished Genome Sequence of Sphingobacterium deserti sp. nov., a New Species Isolated from the Western Desert of China.</title>
        <authorList>
            <person name="Teng C."/>
            <person name="Zhou Z."/>
            <person name="Molnar I."/>
            <person name="Li X."/>
            <person name="Tang R."/>
            <person name="Chen M."/>
            <person name="Wang L."/>
            <person name="Su S."/>
            <person name="Zhang W."/>
            <person name="Lin M."/>
        </authorList>
    </citation>
    <scope>NUCLEOTIDE SEQUENCE [LARGE SCALE GENOMIC DNA]</scope>
    <source>
        <strain evidence="2">ACCC05744</strain>
    </source>
</reference>
<dbReference type="eggNOG" id="COG5563">
    <property type="taxonomic scope" value="Bacteria"/>
</dbReference>
<dbReference type="Proteomes" id="UP000031802">
    <property type="component" value="Unassembled WGS sequence"/>
</dbReference>
<evidence type="ECO:0000313" key="1">
    <source>
        <dbReference type="EMBL" id="KGE12475.1"/>
    </source>
</evidence>
<accession>A0A0B8T633</accession>
<dbReference type="STRING" id="1229276.DI53_3740"/>